<feature type="compositionally biased region" description="Basic and acidic residues" evidence="1">
    <location>
        <begin position="1"/>
        <end position="13"/>
    </location>
</feature>
<gene>
    <name evidence="2" type="ORF">LIER_40750</name>
</gene>
<organism evidence="2 3">
    <name type="scientific">Lithospermum erythrorhizon</name>
    <name type="common">Purple gromwell</name>
    <name type="synonym">Lithospermum officinale var. erythrorhizon</name>
    <dbReference type="NCBI Taxonomy" id="34254"/>
    <lineage>
        <taxon>Eukaryota</taxon>
        <taxon>Viridiplantae</taxon>
        <taxon>Streptophyta</taxon>
        <taxon>Embryophyta</taxon>
        <taxon>Tracheophyta</taxon>
        <taxon>Spermatophyta</taxon>
        <taxon>Magnoliopsida</taxon>
        <taxon>eudicotyledons</taxon>
        <taxon>Gunneridae</taxon>
        <taxon>Pentapetalae</taxon>
        <taxon>asterids</taxon>
        <taxon>lamiids</taxon>
        <taxon>Boraginales</taxon>
        <taxon>Boraginaceae</taxon>
        <taxon>Boraginoideae</taxon>
        <taxon>Lithospermeae</taxon>
        <taxon>Lithospermum</taxon>
    </lineage>
</organism>
<dbReference type="EMBL" id="BAABME010024067">
    <property type="protein sequence ID" value="GAA0169403.1"/>
    <property type="molecule type" value="Genomic_DNA"/>
</dbReference>
<protein>
    <submittedName>
        <fullName evidence="2">Uncharacterized protein</fullName>
    </submittedName>
</protein>
<evidence type="ECO:0000313" key="3">
    <source>
        <dbReference type="Proteomes" id="UP001454036"/>
    </source>
</evidence>
<feature type="region of interest" description="Disordered" evidence="1">
    <location>
        <begin position="61"/>
        <end position="82"/>
    </location>
</feature>
<feature type="compositionally biased region" description="Polar residues" evidence="1">
    <location>
        <begin position="103"/>
        <end position="117"/>
    </location>
</feature>
<feature type="compositionally biased region" description="Polar residues" evidence="1">
    <location>
        <begin position="61"/>
        <end position="73"/>
    </location>
</feature>
<feature type="compositionally biased region" description="Polar residues" evidence="1">
    <location>
        <begin position="21"/>
        <end position="37"/>
    </location>
</feature>
<dbReference type="Proteomes" id="UP001454036">
    <property type="component" value="Unassembled WGS sequence"/>
</dbReference>
<keyword evidence="3" id="KW-1185">Reference proteome</keyword>
<feature type="region of interest" description="Disordered" evidence="1">
    <location>
        <begin position="1"/>
        <end position="37"/>
    </location>
</feature>
<comment type="caution">
    <text evidence="2">The sequence shown here is derived from an EMBL/GenBank/DDBJ whole genome shotgun (WGS) entry which is preliminary data.</text>
</comment>
<evidence type="ECO:0000313" key="2">
    <source>
        <dbReference type="EMBL" id="GAA0169403.1"/>
    </source>
</evidence>
<reference evidence="2 3" key="1">
    <citation type="submission" date="2024-01" db="EMBL/GenBank/DDBJ databases">
        <title>The complete chloroplast genome sequence of Lithospermum erythrorhizon: insights into the phylogenetic relationship among Boraginaceae species and the maternal lineages of purple gromwells.</title>
        <authorList>
            <person name="Okada T."/>
            <person name="Watanabe K."/>
        </authorList>
    </citation>
    <scope>NUCLEOTIDE SEQUENCE [LARGE SCALE GENOMIC DNA]</scope>
</reference>
<dbReference type="AlphaFoldDB" id="A0AAV3R0D4"/>
<sequence length="154" mass="17305">MHELTQEFDDNKPRMPKLSPSLKSQESTSVMGSEKSQPQIKLFDASDMTQFPHLVVNIGTNKAAGSSSTSQNSRKLEEKPPKMHELTPSFDALEFSPLLVNAGTNKAAGSNSTSQNSRKLEEKSLKMHETPSLFDASEFLPFTCQRRDQQRYWL</sequence>
<feature type="region of interest" description="Disordered" evidence="1">
    <location>
        <begin position="103"/>
        <end position="126"/>
    </location>
</feature>
<name>A0AAV3R0D4_LITER</name>
<accession>A0AAV3R0D4</accession>
<proteinExistence type="predicted"/>
<evidence type="ECO:0000256" key="1">
    <source>
        <dbReference type="SAM" id="MobiDB-lite"/>
    </source>
</evidence>